<evidence type="ECO:0000256" key="4">
    <source>
        <dbReference type="ARBA" id="ARBA00022801"/>
    </source>
</evidence>
<evidence type="ECO:0000256" key="5">
    <source>
        <dbReference type="ARBA" id="ARBA00022989"/>
    </source>
</evidence>
<dbReference type="InterPro" id="IPR050925">
    <property type="entry name" value="Rhomboid_protease_S54"/>
</dbReference>
<evidence type="ECO:0000256" key="2">
    <source>
        <dbReference type="ARBA" id="ARBA00009045"/>
    </source>
</evidence>
<feature type="domain" description="Peptidase S54 rhomboid" evidence="9">
    <location>
        <begin position="141"/>
        <end position="274"/>
    </location>
</feature>
<dbReference type="Gene3D" id="1.20.1540.10">
    <property type="entry name" value="Rhomboid-like"/>
    <property type="match status" value="1"/>
</dbReference>
<comment type="similarity">
    <text evidence="2">Belongs to the peptidase S54 family.</text>
</comment>
<evidence type="ECO:0000313" key="11">
    <source>
        <dbReference type="Proteomes" id="UP000014977"/>
    </source>
</evidence>
<dbReference type="PANTHER" id="PTHR43731:SF14">
    <property type="entry name" value="PRESENILIN-ASSOCIATED RHOMBOID-LIKE PROTEIN, MITOCHONDRIAL"/>
    <property type="match status" value="1"/>
</dbReference>
<dbReference type="InterPro" id="IPR022764">
    <property type="entry name" value="Peptidase_S54_rhomboid_dom"/>
</dbReference>
<dbReference type="EMBL" id="ATHJ01000076">
    <property type="protein sequence ID" value="EPR41355.1"/>
    <property type="molecule type" value="Genomic_DNA"/>
</dbReference>
<feature type="transmembrane region" description="Helical" evidence="8">
    <location>
        <begin position="287"/>
        <end position="310"/>
    </location>
</feature>
<gene>
    <name evidence="10" type="ORF">dsmv_2136</name>
</gene>
<keyword evidence="5 8" id="KW-1133">Transmembrane helix</keyword>
<dbReference type="PANTHER" id="PTHR43731">
    <property type="entry name" value="RHOMBOID PROTEASE"/>
    <property type="match status" value="1"/>
</dbReference>
<dbReference type="InterPro" id="IPR035952">
    <property type="entry name" value="Rhomboid-like_sf"/>
</dbReference>
<dbReference type="AlphaFoldDB" id="S7TX59"/>
<dbReference type="Proteomes" id="UP000014977">
    <property type="component" value="Unassembled WGS sequence"/>
</dbReference>
<evidence type="ECO:0000259" key="9">
    <source>
        <dbReference type="Pfam" id="PF01694"/>
    </source>
</evidence>
<keyword evidence="11" id="KW-1185">Reference proteome</keyword>
<organism evidence="10 11">
    <name type="scientific">Desulfococcus multivorans DSM 2059</name>
    <dbReference type="NCBI Taxonomy" id="1121405"/>
    <lineage>
        <taxon>Bacteria</taxon>
        <taxon>Pseudomonadati</taxon>
        <taxon>Thermodesulfobacteriota</taxon>
        <taxon>Desulfobacteria</taxon>
        <taxon>Desulfobacterales</taxon>
        <taxon>Desulfococcaceae</taxon>
        <taxon>Desulfococcus</taxon>
    </lineage>
</organism>
<dbReference type="SUPFAM" id="SSF144091">
    <property type="entry name" value="Rhomboid-like"/>
    <property type="match status" value="1"/>
</dbReference>
<evidence type="ECO:0000256" key="8">
    <source>
        <dbReference type="SAM" id="Phobius"/>
    </source>
</evidence>
<keyword evidence="3 8" id="KW-0812">Transmembrane</keyword>
<keyword evidence="6 8" id="KW-0472">Membrane</keyword>
<accession>S7TX59</accession>
<comment type="subcellular location">
    <subcellularLocation>
        <location evidence="1">Membrane</location>
        <topology evidence="1">Multi-pass membrane protein</topology>
    </subcellularLocation>
</comment>
<dbReference type="Pfam" id="PF01694">
    <property type="entry name" value="Rhomboid"/>
    <property type="match status" value="1"/>
</dbReference>
<comment type="caution">
    <text evidence="10">The sequence shown here is derived from an EMBL/GenBank/DDBJ whole genome shotgun (WGS) entry which is preliminary data.</text>
</comment>
<dbReference type="STRING" id="897.B2D07_06395"/>
<protein>
    <submittedName>
        <fullName evidence="10">Peptidase S54, rhomboid domain containing protein</fullName>
    </submittedName>
</protein>
<evidence type="ECO:0000256" key="7">
    <source>
        <dbReference type="SAM" id="MobiDB-lite"/>
    </source>
</evidence>
<feature type="transmembrane region" description="Helical" evidence="8">
    <location>
        <begin position="202"/>
        <end position="222"/>
    </location>
</feature>
<feature type="transmembrane region" description="Helical" evidence="8">
    <location>
        <begin position="143"/>
        <end position="166"/>
    </location>
</feature>
<dbReference type="eggNOG" id="COG0705">
    <property type="taxonomic scope" value="Bacteria"/>
</dbReference>
<sequence length="314" mass="33600">MSPPQKQPWKKPAASIPDDPDGPMTGGKMCFERNAVNDTQKNSVLCPHCRKLVGRDELRCPYCGAARPGAPWKAIVNLGGASLEYRIIPALIYVNVGLYLLSLLLYPPNLNFMNPLTAFSPSSGSLLLLGASGTIPIDRAGNWWSLVSAGYLHGSLLHILFNMIALKQLGTLTIQAYGARRMIVIYTLTGIAGYAASYLAGVRFTIGASAAICGLIGALLYYGKSRGGLFGEALFKQVSGWLVGLFLIGLMPNINNWGHGAGILSGIAVGYIIAYPEKRPDAFLHNVGAALSIVLTLLVLLQAVASGLWYRFFG</sequence>
<dbReference type="GO" id="GO:0016020">
    <property type="term" value="C:membrane"/>
    <property type="evidence" value="ECO:0007669"/>
    <property type="project" value="UniProtKB-SubCell"/>
</dbReference>
<feature type="transmembrane region" description="Helical" evidence="8">
    <location>
        <begin position="234"/>
        <end position="251"/>
    </location>
</feature>
<feature type="transmembrane region" description="Helical" evidence="8">
    <location>
        <begin position="257"/>
        <end position="275"/>
    </location>
</feature>
<evidence type="ECO:0000256" key="6">
    <source>
        <dbReference type="ARBA" id="ARBA00023136"/>
    </source>
</evidence>
<feature type="transmembrane region" description="Helical" evidence="8">
    <location>
        <begin position="178"/>
        <end position="196"/>
    </location>
</feature>
<feature type="transmembrane region" description="Helical" evidence="8">
    <location>
        <begin position="87"/>
        <end position="106"/>
    </location>
</feature>
<keyword evidence="4" id="KW-0378">Hydrolase</keyword>
<evidence type="ECO:0000313" key="10">
    <source>
        <dbReference type="EMBL" id="EPR41355.1"/>
    </source>
</evidence>
<reference evidence="10 11" key="1">
    <citation type="journal article" date="2013" name="Genome Announc.">
        <title>Draft genome sequences for three mercury-methylating, sulfate-reducing bacteria.</title>
        <authorList>
            <person name="Brown S.D."/>
            <person name="Hurt R.A.Jr."/>
            <person name="Gilmour C.C."/>
            <person name="Elias D.A."/>
        </authorList>
    </citation>
    <scope>NUCLEOTIDE SEQUENCE [LARGE SCALE GENOMIC DNA]</scope>
    <source>
        <strain evidence="10 11">DSM 2059</strain>
    </source>
</reference>
<proteinExistence type="inferred from homology"/>
<evidence type="ECO:0000256" key="3">
    <source>
        <dbReference type="ARBA" id="ARBA00022692"/>
    </source>
</evidence>
<dbReference type="GO" id="GO:0004252">
    <property type="term" value="F:serine-type endopeptidase activity"/>
    <property type="evidence" value="ECO:0007669"/>
    <property type="project" value="InterPro"/>
</dbReference>
<evidence type="ECO:0000256" key="1">
    <source>
        <dbReference type="ARBA" id="ARBA00004141"/>
    </source>
</evidence>
<name>S7TX59_DESML</name>
<dbReference type="PATRIC" id="fig|1121405.3.peg.1674"/>
<feature type="region of interest" description="Disordered" evidence="7">
    <location>
        <begin position="1"/>
        <end position="22"/>
    </location>
</feature>